<sequence>MGISLVDPKPTRKIMSKNPLTMILDNNKFNGTNYTDWLRNLRIVLDYENQGYIMDKPLSQTLWDGSSCEAHETFERWHANHRKVRSIMLASMSNDVQDDVASILQRIKEVYVIPDRHTRYIATKEFFRAKMTEGSSVQEHGVKMLSLVKLEDLKAGLENDTYIDWEWARERRGWVHSSSRGQTISAPIAVRKGIGRGIAPIYLPIKVLQRSRKLSKGEVVLRLGDGKVVIAEAVGIISLVFSDRVRLELKDCYFVPRMIKNIISIPLLDNAGFEFLINKNCFYLLKDGSFSFLGLGHISQDRMKRLVDSKSLEIDNLDNLPAYESYLKGKMTKKPFVGQSKFANSLLDLIHTDICGPLNTQAIDYLKENGIVSQWTPPGTPQLNGVAERRNRTLLDMIRSMMSFTELSLSFWGYALEMAARLLNIAPSKIVAQTPYQIWHGKPVSYKYLRVWDSPTYVKRLVGDKLDSRSSLCRFIGYPKETEGIIIMSPLSKRSARVPQSPERYAFLGVTGQLDNDPKTYREAISDIDSGKWLEAMKSKMDSISSKQVWTLVDRPKGVRPVGCK</sequence>
<dbReference type="InterPro" id="IPR039537">
    <property type="entry name" value="Retrotran_Ty1/copia-like"/>
</dbReference>
<dbReference type="Gene3D" id="3.30.420.10">
    <property type="entry name" value="Ribonuclease H-like superfamily/Ribonuclease H"/>
    <property type="match status" value="1"/>
</dbReference>
<dbReference type="SUPFAM" id="SSF53098">
    <property type="entry name" value="Ribonuclease H-like"/>
    <property type="match status" value="1"/>
</dbReference>
<proteinExistence type="predicted"/>
<dbReference type="InterPro" id="IPR012337">
    <property type="entry name" value="RNaseH-like_sf"/>
</dbReference>
<protein>
    <recommendedName>
        <fullName evidence="1">Integrase catalytic domain-containing protein</fullName>
    </recommendedName>
</protein>
<evidence type="ECO:0000259" key="1">
    <source>
        <dbReference type="PROSITE" id="PS50994"/>
    </source>
</evidence>
<dbReference type="InterPro" id="IPR001584">
    <property type="entry name" value="Integrase_cat-core"/>
</dbReference>
<organism evidence="2">
    <name type="scientific">Sesamum angustifolium</name>
    <dbReference type="NCBI Taxonomy" id="2727405"/>
    <lineage>
        <taxon>Eukaryota</taxon>
        <taxon>Viridiplantae</taxon>
        <taxon>Streptophyta</taxon>
        <taxon>Embryophyta</taxon>
        <taxon>Tracheophyta</taxon>
        <taxon>Spermatophyta</taxon>
        <taxon>Magnoliopsida</taxon>
        <taxon>eudicotyledons</taxon>
        <taxon>Gunneridae</taxon>
        <taxon>Pentapetalae</taxon>
        <taxon>asterids</taxon>
        <taxon>lamiids</taxon>
        <taxon>Lamiales</taxon>
        <taxon>Pedaliaceae</taxon>
        <taxon>Sesamum</taxon>
    </lineage>
</organism>
<gene>
    <name evidence="2" type="ORF">Sangu_1020000</name>
</gene>
<dbReference type="InterPro" id="IPR036397">
    <property type="entry name" value="RNaseH_sf"/>
</dbReference>
<reference evidence="2" key="2">
    <citation type="journal article" date="2024" name="Plant">
        <title>Genomic evolution and insights into agronomic trait innovations of Sesamum species.</title>
        <authorList>
            <person name="Miao H."/>
            <person name="Wang L."/>
            <person name="Qu L."/>
            <person name="Liu H."/>
            <person name="Sun Y."/>
            <person name="Le M."/>
            <person name="Wang Q."/>
            <person name="Wei S."/>
            <person name="Zheng Y."/>
            <person name="Lin W."/>
            <person name="Duan Y."/>
            <person name="Cao H."/>
            <person name="Xiong S."/>
            <person name="Wang X."/>
            <person name="Wei L."/>
            <person name="Li C."/>
            <person name="Ma Q."/>
            <person name="Ju M."/>
            <person name="Zhao R."/>
            <person name="Li G."/>
            <person name="Mu C."/>
            <person name="Tian Q."/>
            <person name="Mei H."/>
            <person name="Zhang T."/>
            <person name="Gao T."/>
            <person name="Zhang H."/>
        </authorList>
    </citation>
    <scope>NUCLEOTIDE SEQUENCE</scope>
    <source>
        <strain evidence="2">G01</strain>
    </source>
</reference>
<dbReference type="PROSITE" id="PS50994">
    <property type="entry name" value="INTEGRASE"/>
    <property type="match status" value="1"/>
</dbReference>
<dbReference type="EMBL" id="JACGWK010000006">
    <property type="protein sequence ID" value="KAL0347922.1"/>
    <property type="molecule type" value="Genomic_DNA"/>
</dbReference>
<dbReference type="PANTHER" id="PTHR42648">
    <property type="entry name" value="TRANSPOSASE, PUTATIVE-RELATED"/>
    <property type="match status" value="1"/>
</dbReference>
<feature type="domain" description="Integrase catalytic" evidence="1">
    <location>
        <begin position="350"/>
        <end position="443"/>
    </location>
</feature>
<comment type="caution">
    <text evidence="2">The sequence shown here is derived from an EMBL/GenBank/DDBJ whole genome shotgun (WGS) entry which is preliminary data.</text>
</comment>
<evidence type="ECO:0000313" key="2">
    <source>
        <dbReference type="EMBL" id="KAL0347922.1"/>
    </source>
</evidence>
<dbReference type="AlphaFoldDB" id="A0AAW2NYD7"/>
<name>A0AAW2NYD7_9LAMI</name>
<accession>A0AAW2NYD7</accession>
<dbReference type="GO" id="GO:0003676">
    <property type="term" value="F:nucleic acid binding"/>
    <property type="evidence" value="ECO:0007669"/>
    <property type="project" value="InterPro"/>
</dbReference>
<dbReference type="PANTHER" id="PTHR42648:SF27">
    <property type="entry name" value="RNA-DIRECTED DNA POLYMERASE"/>
    <property type="match status" value="1"/>
</dbReference>
<dbReference type="GO" id="GO:0015074">
    <property type="term" value="P:DNA integration"/>
    <property type="evidence" value="ECO:0007669"/>
    <property type="project" value="InterPro"/>
</dbReference>
<reference evidence="2" key="1">
    <citation type="submission" date="2020-06" db="EMBL/GenBank/DDBJ databases">
        <authorList>
            <person name="Li T."/>
            <person name="Hu X."/>
            <person name="Zhang T."/>
            <person name="Song X."/>
            <person name="Zhang H."/>
            <person name="Dai N."/>
            <person name="Sheng W."/>
            <person name="Hou X."/>
            <person name="Wei L."/>
        </authorList>
    </citation>
    <scope>NUCLEOTIDE SEQUENCE</scope>
    <source>
        <strain evidence="2">G01</strain>
        <tissue evidence="2">Leaf</tissue>
    </source>
</reference>